<dbReference type="Pfam" id="PF12766">
    <property type="entry name" value="Pyridox_oxase_2"/>
    <property type="match status" value="1"/>
</dbReference>
<dbReference type="PANTHER" id="PTHR28243:SF1">
    <property type="entry name" value="PYRIDOXAMINE 5'-PHOSPHATE OXIDASE ALR4036 FAMILY FMN-BINDING DOMAIN-CONTAINING PROTEIN"/>
    <property type="match status" value="1"/>
</dbReference>
<dbReference type="SUPFAM" id="SSF50475">
    <property type="entry name" value="FMN-binding split barrel"/>
    <property type="match status" value="1"/>
</dbReference>
<protein>
    <submittedName>
        <fullName evidence="2">PPOX class FMN-dependent enzyme, alr4036 family</fullName>
    </submittedName>
</protein>
<evidence type="ECO:0000313" key="3">
    <source>
        <dbReference type="Proteomes" id="UP000243579"/>
    </source>
</evidence>
<dbReference type="InterPro" id="IPR024624">
    <property type="entry name" value="Pyridox_Oxase_Alr4036_FMN-bd"/>
</dbReference>
<evidence type="ECO:0000313" key="2">
    <source>
        <dbReference type="EMBL" id="OQR80618.1"/>
    </source>
</evidence>
<dbReference type="AlphaFoldDB" id="A0A1V9Y4L7"/>
<proteinExistence type="predicted"/>
<dbReference type="InterPro" id="IPR012349">
    <property type="entry name" value="Split_barrel_FMN-bd"/>
</dbReference>
<dbReference type="Proteomes" id="UP000243579">
    <property type="component" value="Unassembled WGS sequence"/>
</dbReference>
<dbReference type="GO" id="GO:0010181">
    <property type="term" value="F:FMN binding"/>
    <property type="evidence" value="ECO:0007669"/>
    <property type="project" value="InterPro"/>
</dbReference>
<sequence length="198" mass="22347">MISRLSRRAMTSLAASALVPWKVRLDSAIEANRHIPGTHYFQMATVGTDGKPKSRTVVFRGFHDSSSLVVITDARSAKMTQLQANPAFEAAWWLPQNGEQFRLAGNIKVVNRNDDTEGLRVQMWQRLRESMRQQFFWPQPGTPFEDTPLPVVTDPTPPDTFAVLLLVPSEVKYLRLHDNFAQVDTCVAAEWSLARVNP</sequence>
<dbReference type="Gene3D" id="2.30.110.10">
    <property type="entry name" value="Electron Transport, Fmn-binding Protein, Chain A"/>
    <property type="match status" value="1"/>
</dbReference>
<keyword evidence="3" id="KW-1185">Reference proteome</keyword>
<evidence type="ECO:0000259" key="1">
    <source>
        <dbReference type="Pfam" id="PF12766"/>
    </source>
</evidence>
<dbReference type="OrthoDB" id="434253at2759"/>
<name>A0A1V9Y4L7_ACHHY</name>
<feature type="domain" description="Pyridoxamine 5'-phosphate oxidase Alr4036 family FMN-binding" evidence="1">
    <location>
        <begin position="20"/>
        <end position="110"/>
    </location>
</feature>
<gene>
    <name evidence="2" type="ORF">ACHHYP_20870</name>
</gene>
<dbReference type="PANTHER" id="PTHR28243">
    <property type="entry name" value="AGL049CP"/>
    <property type="match status" value="1"/>
</dbReference>
<dbReference type="UniPathway" id="UPA01068">
    <property type="reaction ID" value="UER00304"/>
</dbReference>
<accession>A0A1V9Y4L7</accession>
<dbReference type="EMBL" id="JNBR01002910">
    <property type="protein sequence ID" value="OQR80618.1"/>
    <property type="molecule type" value="Genomic_DNA"/>
</dbReference>
<comment type="caution">
    <text evidence="2">The sequence shown here is derived from an EMBL/GenBank/DDBJ whole genome shotgun (WGS) entry which is preliminary data.</text>
</comment>
<dbReference type="STRING" id="1202772.A0A1V9Y4L7"/>
<organism evidence="2 3">
    <name type="scientific">Achlya hypogyna</name>
    <name type="common">Oomycete</name>
    <name type="synonym">Protoachlya hypogyna</name>
    <dbReference type="NCBI Taxonomy" id="1202772"/>
    <lineage>
        <taxon>Eukaryota</taxon>
        <taxon>Sar</taxon>
        <taxon>Stramenopiles</taxon>
        <taxon>Oomycota</taxon>
        <taxon>Saprolegniomycetes</taxon>
        <taxon>Saprolegniales</taxon>
        <taxon>Achlyaceae</taxon>
        <taxon>Achlya</taxon>
    </lineage>
</organism>
<reference evidence="2 3" key="1">
    <citation type="journal article" date="2014" name="Genome Biol. Evol.">
        <title>The secreted proteins of Achlya hypogyna and Thraustotheca clavata identify the ancestral oomycete secretome and reveal gene acquisitions by horizontal gene transfer.</title>
        <authorList>
            <person name="Misner I."/>
            <person name="Blouin N."/>
            <person name="Leonard G."/>
            <person name="Richards T.A."/>
            <person name="Lane C.E."/>
        </authorList>
    </citation>
    <scope>NUCLEOTIDE SEQUENCE [LARGE SCALE GENOMIC DNA]</scope>
    <source>
        <strain evidence="2 3">ATCC 48635</strain>
    </source>
</reference>